<comment type="subcellular location">
    <subcellularLocation>
        <location evidence="3">Mitochondrion intermembrane space</location>
    </subcellularLocation>
</comment>
<keyword evidence="6" id="KW-0349">Heme</keyword>
<dbReference type="Gene3D" id="3.20.20.70">
    <property type="entry name" value="Aldolase class I"/>
    <property type="match status" value="1"/>
</dbReference>
<dbReference type="InterPro" id="IPR036400">
    <property type="entry name" value="Cyt_B5-like_heme/steroid_sf"/>
</dbReference>
<comment type="subunit">
    <text evidence="4">Homotetramer.</text>
</comment>
<dbReference type="Proteomes" id="UP000245771">
    <property type="component" value="Unassembled WGS sequence"/>
</dbReference>
<dbReference type="InterPro" id="IPR037396">
    <property type="entry name" value="FMN_HAD"/>
</dbReference>
<evidence type="ECO:0000256" key="16">
    <source>
        <dbReference type="ARBA" id="ARBA00061589"/>
    </source>
</evidence>
<reference evidence="25 26" key="1">
    <citation type="journal article" date="2018" name="Mol. Biol. Evol.">
        <title>Broad Genomic Sampling Reveals a Smut Pathogenic Ancestry of the Fungal Clade Ustilaginomycotina.</title>
        <authorList>
            <person name="Kijpornyongpan T."/>
            <person name="Mondo S.J."/>
            <person name="Barry K."/>
            <person name="Sandor L."/>
            <person name="Lee J."/>
            <person name="Lipzen A."/>
            <person name="Pangilinan J."/>
            <person name="LaButti K."/>
            <person name="Hainaut M."/>
            <person name="Henrissat B."/>
            <person name="Grigoriev I.V."/>
            <person name="Spatafora J.W."/>
            <person name="Aime M.C."/>
        </authorList>
    </citation>
    <scope>NUCLEOTIDE SEQUENCE [LARGE SCALE GENOMIC DNA]</scope>
    <source>
        <strain evidence="25 26">MCA 3882</strain>
    </source>
</reference>
<keyword evidence="11" id="KW-0560">Oxidoreductase</keyword>
<evidence type="ECO:0000256" key="17">
    <source>
        <dbReference type="ARBA" id="ARBA00066458"/>
    </source>
</evidence>
<dbReference type="PROSITE" id="PS51349">
    <property type="entry name" value="FMN_HYDROXY_ACID_DH_2"/>
    <property type="match status" value="1"/>
</dbReference>
<evidence type="ECO:0000256" key="20">
    <source>
        <dbReference type="ARBA" id="ARBA00078774"/>
    </source>
</evidence>
<dbReference type="GO" id="GO:0006089">
    <property type="term" value="P:lactate metabolic process"/>
    <property type="evidence" value="ECO:0007669"/>
    <property type="project" value="TreeGrafter"/>
</dbReference>
<keyword evidence="8" id="KW-0288">FMN</keyword>
<keyword evidence="26" id="KW-1185">Reference proteome</keyword>
<feature type="domain" description="FMN hydroxy acid dehydrogenase" evidence="24">
    <location>
        <begin position="114"/>
        <end position="475"/>
    </location>
</feature>
<protein>
    <recommendedName>
        <fullName evidence="18">L-lactate dehydrogenase (cytochrome)</fullName>
        <ecNumber evidence="17">1.1.2.3</ecNumber>
    </recommendedName>
    <alternativeName>
        <fullName evidence="20">Cytochrome b2</fullName>
    </alternativeName>
    <alternativeName>
        <fullName evidence="19">Flavocytochrome b2</fullName>
    </alternativeName>
    <alternativeName>
        <fullName evidence="21">L-lactate ferricytochrome c oxidoreductase</fullName>
    </alternativeName>
</protein>
<dbReference type="STRING" id="1280837.A0A316VM60"/>
<keyword evidence="9" id="KW-0479">Metal-binding</keyword>
<dbReference type="InterPro" id="IPR000262">
    <property type="entry name" value="FMN-dep_DH"/>
</dbReference>
<evidence type="ECO:0000256" key="2">
    <source>
        <dbReference type="ARBA" id="ARBA00001970"/>
    </source>
</evidence>
<dbReference type="SMART" id="SM01117">
    <property type="entry name" value="Cyt-b5"/>
    <property type="match status" value="1"/>
</dbReference>
<dbReference type="PANTHER" id="PTHR10578:SF101">
    <property type="entry name" value="L-LACTATE DEHYDROGENASE (CYTOCHROME B2)"/>
    <property type="match status" value="1"/>
</dbReference>
<evidence type="ECO:0000256" key="11">
    <source>
        <dbReference type="ARBA" id="ARBA00023002"/>
    </source>
</evidence>
<evidence type="ECO:0000256" key="7">
    <source>
        <dbReference type="ARBA" id="ARBA00022630"/>
    </source>
</evidence>
<dbReference type="PROSITE" id="PS00191">
    <property type="entry name" value="CYTOCHROME_B5_1"/>
    <property type="match status" value="1"/>
</dbReference>
<evidence type="ECO:0000256" key="1">
    <source>
        <dbReference type="ARBA" id="ARBA00001917"/>
    </source>
</evidence>
<dbReference type="Pfam" id="PF01070">
    <property type="entry name" value="FMN_dh"/>
    <property type="match status" value="1"/>
</dbReference>
<sequence>MIKGGKGRLIDMAEVQEHNSPEKGVWVVIQGQVYDITSFINKHPGGDRIILKNAGKDVTDIYVPVHPSDAIAENLDPSQHLGQVDPSTVKEEAESEKDLSQRELKRRKALKNLPPIGTILNLDDFQRVAQTILTDQAWAYYSSAADDEITKHFNRSAYSRIWFKPRILRPVMEVDCSTELMGHDVSLPIYISPAAMAKLGHPDGEANLTKAAGEAQIVQGISANASVSLDETIANRKSDQALIYQLYVNKDRSASEKILAKIQKQPKGAFAAIMLTVDAPVMGNRESDMRAKGEEVQTGGDTEGGSSEGKGVGVAISGYIDPNIGWDIVSWYKQHCKLPLILKGVQTVDDVELAFKNGCQGVVLSNHGGRSLEYSRAPIDVLIELHQKRPDLLQKIDVLIDGGVRRGTDVLKALALGAKGVGLGRPFLYAQSGYGQEGASRAIQIMKDEIERGMRLLGITSLKQLTPEMIEILPPSFDPYLLHRQEERRREYVFEHEAATEE</sequence>
<keyword evidence="5" id="KW-0813">Transport</keyword>
<evidence type="ECO:0000256" key="22">
    <source>
        <dbReference type="SAM" id="MobiDB-lite"/>
    </source>
</evidence>
<comment type="similarity">
    <text evidence="15">In the C-terminal section; belongs to the FMN-dependent alpha-hydroxy acid dehydrogenase family.</text>
</comment>
<dbReference type="Gene3D" id="3.10.120.10">
    <property type="entry name" value="Cytochrome b5-like heme/steroid binding domain"/>
    <property type="match status" value="1"/>
</dbReference>
<evidence type="ECO:0000256" key="6">
    <source>
        <dbReference type="ARBA" id="ARBA00022617"/>
    </source>
</evidence>
<dbReference type="FunFam" id="3.20.20.70:FF:000062">
    <property type="entry name" value="Cytochrome b2, mitochondrial, putative"/>
    <property type="match status" value="1"/>
</dbReference>
<evidence type="ECO:0000313" key="26">
    <source>
        <dbReference type="Proteomes" id="UP000245771"/>
    </source>
</evidence>
<feature type="region of interest" description="Disordered" evidence="22">
    <location>
        <begin position="286"/>
        <end position="309"/>
    </location>
</feature>
<keyword evidence="7" id="KW-0285">Flavoprotein</keyword>
<gene>
    <name evidence="25" type="ORF">FA14DRAFT_163696</name>
</gene>
<comment type="similarity">
    <text evidence="16">In the N-terminal section; belongs to the cytochrome b5 family.</text>
</comment>
<keyword evidence="13" id="KW-0496">Mitochondrion</keyword>
<proteinExistence type="inferred from homology"/>
<name>A0A316VM60_9BASI</name>
<evidence type="ECO:0000256" key="13">
    <source>
        <dbReference type="ARBA" id="ARBA00023128"/>
    </source>
</evidence>
<evidence type="ECO:0000256" key="15">
    <source>
        <dbReference type="ARBA" id="ARBA00061137"/>
    </source>
</evidence>
<dbReference type="CDD" id="cd02922">
    <property type="entry name" value="FCB2_FMN"/>
    <property type="match status" value="1"/>
</dbReference>
<dbReference type="GO" id="GO:0005758">
    <property type="term" value="C:mitochondrial intermembrane space"/>
    <property type="evidence" value="ECO:0007669"/>
    <property type="project" value="UniProtKB-SubCell"/>
</dbReference>
<evidence type="ECO:0000256" key="14">
    <source>
        <dbReference type="ARBA" id="ARBA00052399"/>
    </source>
</evidence>
<evidence type="ECO:0000259" key="23">
    <source>
        <dbReference type="PROSITE" id="PS50255"/>
    </source>
</evidence>
<evidence type="ECO:0000256" key="12">
    <source>
        <dbReference type="ARBA" id="ARBA00023004"/>
    </source>
</evidence>
<evidence type="ECO:0000256" key="19">
    <source>
        <dbReference type="ARBA" id="ARBA00075949"/>
    </source>
</evidence>
<feature type="domain" description="Cytochrome b5 heme-binding" evidence="23">
    <location>
        <begin position="7"/>
        <end position="85"/>
    </location>
</feature>
<dbReference type="InterPro" id="IPR013785">
    <property type="entry name" value="Aldolase_TIM"/>
</dbReference>
<evidence type="ECO:0000256" key="9">
    <source>
        <dbReference type="ARBA" id="ARBA00022723"/>
    </source>
</evidence>
<evidence type="ECO:0000256" key="5">
    <source>
        <dbReference type="ARBA" id="ARBA00022448"/>
    </source>
</evidence>
<organism evidence="25 26">
    <name type="scientific">Meira miltonrushii</name>
    <dbReference type="NCBI Taxonomy" id="1280837"/>
    <lineage>
        <taxon>Eukaryota</taxon>
        <taxon>Fungi</taxon>
        <taxon>Dikarya</taxon>
        <taxon>Basidiomycota</taxon>
        <taxon>Ustilaginomycotina</taxon>
        <taxon>Exobasidiomycetes</taxon>
        <taxon>Exobasidiales</taxon>
        <taxon>Brachybasidiaceae</taxon>
        <taxon>Meira</taxon>
    </lineage>
</organism>
<dbReference type="EMBL" id="KZ819602">
    <property type="protein sequence ID" value="PWN38178.1"/>
    <property type="molecule type" value="Genomic_DNA"/>
</dbReference>
<dbReference type="InParanoid" id="A0A316VM60"/>
<dbReference type="AlphaFoldDB" id="A0A316VM60"/>
<evidence type="ECO:0000256" key="8">
    <source>
        <dbReference type="ARBA" id="ARBA00022643"/>
    </source>
</evidence>
<dbReference type="OrthoDB" id="1925334at2759"/>
<keyword evidence="10" id="KW-0809">Transit peptide</keyword>
<keyword evidence="12" id="KW-0408">Iron</keyword>
<evidence type="ECO:0000256" key="3">
    <source>
        <dbReference type="ARBA" id="ARBA00004569"/>
    </source>
</evidence>
<evidence type="ECO:0000313" key="25">
    <source>
        <dbReference type="EMBL" id="PWN38178.1"/>
    </source>
</evidence>
<comment type="catalytic activity">
    <reaction evidence="14">
        <text>(S)-lactate + 2 Fe(III)-[cytochrome c] = 2 Fe(II)-[cytochrome c] + pyruvate + 2 H(+)</text>
        <dbReference type="Rhea" id="RHEA:19909"/>
        <dbReference type="Rhea" id="RHEA-COMP:10350"/>
        <dbReference type="Rhea" id="RHEA-COMP:14399"/>
        <dbReference type="ChEBI" id="CHEBI:15361"/>
        <dbReference type="ChEBI" id="CHEBI:15378"/>
        <dbReference type="ChEBI" id="CHEBI:16651"/>
        <dbReference type="ChEBI" id="CHEBI:29033"/>
        <dbReference type="ChEBI" id="CHEBI:29034"/>
        <dbReference type="EC" id="1.1.2.3"/>
    </reaction>
    <physiologicalReaction direction="left-to-right" evidence="14">
        <dbReference type="Rhea" id="RHEA:19910"/>
    </physiologicalReaction>
</comment>
<dbReference type="SUPFAM" id="SSF51395">
    <property type="entry name" value="FMN-linked oxidoreductases"/>
    <property type="match status" value="1"/>
</dbReference>
<evidence type="ECO:0000256" key="10">
    <source>
        <dbReference type="ARBA" id="ARBA00022946"/>
    </source>
</evidence>
<dbReference type="GO" id="GO:0004460">
    <property type="term" value="F:L-lactate dehydrogenase (cytochrome) activity"/>
    <property type="evidence" value="ECO:0007669"/>
    <property type="project" value="UniProtKB-EC"/>
</dbReference>
<evidence type="ECO:0000256" key="18">
    <source>
        <dbReference type="ARBA" id="ARBA00068515"/>
    </source>
</evidence>
<comment type="cofactor">
    <cofactor evidence="2">
        <name>heme b</name>
        <dbReference type="ChEBI" id="CHEBI:60344"/>
    </cofactor>
</comment>
<dbReference type="InterPro" id="IPR037458">
    <property type="entry name" value="L-MDH/L-LDH_FMN-bd"/>
</dbReference>
<dbReference type="RefSeq" id="XP_025358480.1">
    <property type="nucleotide sequence ID" value="XM_025499835.1"/>
</dbReference>
<dbReference type="GO" id="GO:0020037">
    <property type="term" value="F:heme binding"/>
    <property type="evidence" value="ECO:0007669"/>
    <property type="project" value="InterPro"/>
</dbReference>
<dbReference type="PRINTS" id="PR00363">
    <property type="entry name" value="CYTOCHROMEB5"/>
</dbReference>
<dbReference type="Pfam" id="PF00173">
    <property type="entry name" value="Cyt-b5"/>
    <property type="match status" value="1"/>
</dbReference>
<dbReference type="InterPro" id="IPR001199">
    <property type="entry name" value="Cyt_B5-like_heme/steroid-bd"/>
</dbReference>
<evidence type="ECO:0000259" key="24">
    <source>
        <dbReference type="PROSITE" id="PS51349"/>
    </source>
</evidence>
<accession>A0A316VM60</accession>
<dbReference type="PROSITE" id="PS50255">
    <property type="entry name" value="CYTOCHROME_B5_2"/>
    <property type="match status" value="1"/>
</dbReference>
<comment type="cofactor">
    <cofactor evidence="1">
        <name>FMN</name>
        <dbReference type="ChEBI" id="CHEBI:58210"/>
    </cofactor>
</comment>
<dbReference type="FunFam" id="3.10.120.10:FF:000009">
    <property type="entry name" value="Cytochrome b2, mitochondrial, putative"/>
    <property type="match status" value="1"/>
</dbReference>
<dbReference type="PANTHER" id="PTHR10578">
    <property type="entry name" value="S -2-HYDROXY-ACID OXIDASE-RELATED"/>
    <property type="match status" value="1"/>
</dbReference>
<evidence type="ECO:0000256" key="21">
    <source>
        <dbReference type="ARBA" id="ARBA00078938"/>
    </source>
</evidence>
<dbReference type="InterPro" id="IPR018506">
    <property type="entry name" value="Cyt_B5_heme-BS"/>
</dbReference>
<feature type="compositionally biased region" description="Basic and acidic residues" evidence="22">
    <location>
        <begin position="286"/>
        <end position="295"/>
    </location>
</feature>
<dbReference type="EC" id="1.1.2.3" evidence="17"/>
<dbReference type="GO" id="GO:0046872">
    <property type="term" value="F:metal ion binding"/>
    <property type="evidence" value="ECO:0007669"/>
    <property type="project" value="UniProtKB-KW"/>
</dbReference>
<dbReference type="GeneID" id="37021616"/>
<dbReference type="SUPFAM" id="SSF55856">
    <property type="entry name" value="Cytochrome b5-like heme/steroid binding domain"/>
    <property type="match status" value="1"/>
</dbReference>
<evidence type="ECO:0000256" key="4">
    <source>
        <dbReference type="ARBA" id="ARBA00011881"/>
    </source>
</evidence>